<dbReference type="GO" id="GO:0005737">
    <property type="term" value="C:cytoplasm"/>
    <property type="evidence" value="ECO:0007669"/>
    <property type="project" value="TreeGrafter"/>
</dbReference>
<dbReference type="OrthoDB" id="5419162at2759"/>
<name>A0A8H3ISC6_9LECA</name>
<evidence type="ECO:0000313" key="3">
    <source>
        <dbReference type="Proteomes" id="UP000664521"/>
    </source>
</evidence>
<keyword evidence="3" id="KW-1185">Reference proteome</keyword>
<feature type="compositionally biased region" description="Basic and acidic residues" evidence="1">
    <location>
        <begin position="31"/>
        <end position="51"/>
    </location>
</feature>
<accession>A0A8H3ISC6</accession>
<proteinExistence type="predicted"/>
<dbReference type="PANTHER" id="PTHR36576">
    <property type="entry name" value="UPF0654 PROTEIN C11D3.01C-RELATED"/>
    <property type="match status" value="1"/>
</dbReference>
<gene>
    <name evidence="2" type="ORF">HETSPECPRED_005540</name>
</gene>
<feature type="compositionally biased region" description="Polar residues" evidence="1">
    <location>
        <begin position="18"/>
        <end position="30"/>
    </location>
</feature>
<sequence length="86" mass="9152">MQDTAEDISNAASGHKANLSNPNTSDASKANSKEILDSMDKPFYGDEDQNKSKNPNQVAGGLKAAINNPQTTDEGKKAAQDKLDNM</sequence>
<dbReference type="AlphaFoldDB" id="A0A8H3ISC6"/>
<dbReference type="EMBL" id="CAJPDS010000035">
    <property type="protein sequence ID" value="CAF9924249.1"/>
    <property type="molecule type" value="Genomic_DNA"/>
</dbReference>
<comment type="caution">
    <text evidence="2">The sequence shown here is derived from an EMBL/GenBank/DDBJ whole genome shotgun (WGS) entry which is preliminary data.</text>
</comment>
<organism evidence="2 3">
    <name type="scientific">Heterodermia speciosa</name>
    <dbReference type="NCBI Taxonomy" id="116794"/>
    <lineage>
        <taxon>Eukaryota</taxon>
        <taxon>Fungi</taxon>
        <taxon>Dikarya</taxon>
        <taxon>Ascomycota</taxon>
        <taxon>Pezizomycotina</taxon>
        <taxon>Lecanoromycetes</taxon>
        <taxon>OSLEUM clade</taxon>
        <taxon>Lecanoromycetidae</taxon>
        <taxon>Caliciales</taxon>
        <taxon>Physciaceae</taxon>
        <taxon>Heterodermia</taxon>
    </lineage>
</organism>
<dbReference type="Pfam" id="PF10346">
    <property type="entry name" value="Con-6"/>
    <property type="match status" value="2"/>
</dbReference>
<feature type="region of interest" description="Disordered" evidence="1">
    <location>
        <begin position="1"/>
        <end position="86"/>
    </location>
</feature>
<reference evidence="2" key="1">
    <citation type="submission" date="2021-03" db="EMBL/GenBank/DDBJ databases">
        <authorList>
            <person name="Tagirdzhanova G."/>
        </authorList>
    </citation>
    <scope>NUCLEOTIDE SEQUENCE</scope>
</reference>
<evidence type="ECO:0000313" key="2">
    <source>
        <dbReference type="EMBL" id="CAF9924249.1"/>
    </source>
</evidence>
<dbReference type="InterPro" id="IPR052670">
    <property type="entry name" value="UPF0654_domain"/>
</dbReference>
<protein>
    <recommendedName>
        <fullName evidence="4">Conidiation-specific protein 6</fullName>
    </recommendedName>
</protein>
<dbReference type="Proteomes" id="UP000664521">
    <property type="component" value="Unassembled WGS sequence"/>
</dbReference>
<dbReference type="InterPro" id="IPR018824">
    <property type="entry name" value="Conidiation-specific_6"/>
</dbReference>
<evidence type="ECO:0008006" key="4">
    <source>
        <dbReference type="Google" id="ProtNLM"/>
    </source>
</evidence>
<feature type="compositionally biased region" description="Basic and acidic residues" evidence="1">
    <location>
        <begin position="73"/>
        <end position="86"/>
    </location>
</feature>
<evidence type="ECO:0000256" key="1">
    <source>
        <dbReference type="SAM" id="MobiDB-lite"/>
    </source>
</evidence>
<dbReference type="PANTHER" id="PTHR36576:SF1">
    <property type="entry name" value="UPF0654 PROTEIN C11D3.01C-RELATED"/>
    <property type="match status" value="1"/>
</dbReference>